<feature type="region of interest" description="Disordered" evidence="1">
    <location>
        <begin position="94"/>
        <end position="117"/>
    </location>
</feature>
<organism evidence="2 3">
    <name type="scientific">Tanacetum coccineum</name>
    <dbReference type="NCBI Taxonomy" id="301880"/>
    <lineage>
        <taxon>Eukaryota</taxon>
        <taxon>Viridiplantae</taxon>
        <taxon>Streptophyta</taxon>
        <taxon>Embryophyta</taxon>
        <taxon>Tracheophyta</taxon>
        <taxon>Spermatophyta</taxon>
        <taxon>Magnoliopsida</taxon>
        <taxon>eudicotyledons</taxon>
        <taxon>Gunneridae</taxon>
        <taxon>Pentapetalae</taxon>
        <taxon>asterids</taxon>
        <taxon>campanulids</taxon>
        <taxon>Asterales</taxon>
        <taxon>Asteraceae</taxon>
        <taxon>Asteroideae</taxon>
        <taxon>Anthemideae</taxon>
        <taxon>Anthemidinae</taxon>
        <taxon>Tanacetum</taxon>
    </lineage>
</organism>
<keyword evidence="3" id="KW-1185">Reference proteome</keyword>
<protein>
    <submittedName>
        <fullName evidence="2">Uncharacterized protein</fullName>
    </submittedName>
</protein>
<dbReference type="Proteomes" id="UP001151760">
    <property type="component" value="Unassembled WGS sequence"/>
</dbReference>
<name>A0ABQ5GV06_9ASTR</name>
<gene>
    <name evidence="2" type="ORF">Tco_1053501</name>
</gene>
<evidence type="ECO:0000313" key="3">
    <source>
        <dbReference type="Proteomes" id="UP001151760"/>
    </source>
</evidence>
<evidence type="ECO:0000313" key="2">
    <source>
        <dbReference type="EMBL" id="GJT79159.1"/>
    </source>
</evidence>
<evidence type="ECO:0000256" key="1">
    <source>
        <dbReference type="SAM" id="MobiDB-lite"/>
    </source>
</evidence>
<feature type="compositionally biased region" description="Polar residues" evidence="1">
    <location>
        <begin position="96"/>
        <end position="108"/>
    </location>
</feature>
<proteinExistence type="predicted"/>
<reference evidence="2" key="2">
    <citation type="submission" date="2022-01" db="EMBL/GenBank/DDBJ databases">
        <authorList>
            <person name="Yamashiro T."/>
            <person name="Shiraishi A."/>
            <person name="Satake H."/>
            <person name="Nakayama K."/>
        </authorList>
    </citation>
    <scope>NUCLEOTIDE SEQUENCE</scope>
</reference>
<reference evidence="2" key="1">
    <citation type="journal article" date="2022" name="Int. J. Mol. Sci.">
        <title>Draft Genome of Tanacetum Coccineum: Genomic Comparison of Closely Related Tanacetum-Family Plants.</title>
        <authorList>
            <person name="Yamashiro T."/>
            <person name="Shiraishi A."/>
            <person name="Nakayama K."/>
            <person name="Satake H."/>
        </authorList>
    </citation>
    <scope>NUCLEOTIDE SEQUENCE</scope>
</reference>
<comment type="caution">
    <text evidence="2">The sequence shown here is derived from an EMBL/GenBank/DDBJ whole genome shotgun (WGS) entry which is preliminary data.</text>
</comment>
<accession>A0ABQ5GV06</accession>
<dbReference type="EMBL" id="BQNB010018873">
    <property type="protein sequence ID" value="GJT79159.1"/>
    <property type="molecule type" value="Genomic_DNA"/>
</dbReference>
<sequence length="161" mass="18893">MKETLYELLKDNEKKQLGKNEEAKMTIYNALPQKEYERVFMCKTAKEFGKHSSSLTKAIYKSRIGRDEKKRLDHLKQDQEMLVIKIFSERKKAGKSNGNWRRSRQSQIYKGPARPIKGPPGLEEEALVEFMVELYEEDEDGRKNEKYGLFNLKANDQSRKA</sequence>